<evidence type="ECO:0000313" key="3">
    <source>
        <dbReference type="Proteomes" id="UP000016702"/>
    </source>
</evidence>
<proteinExistence type="predicted"/>
<feature type="transmembrane region" description="Helical" evidence="1">
    <location>
        <begin position="207"/>
        <end position="231"/>
    </location>
</feature>
<keyword evidence="1" id="KW-0472">Membrane</keyword>
<keyword evidence="1" id="KW-1133">Transmembrane helix</keyword>
<evidence type="ECO:0000256" key="1">
    <source>
        <dbReference type="SAM" id="Phobius"/>
    </source>
</evidence>
<keyword evidence="3" id="KW-1185">Reference proteome</keyword>
<feature type="transmembrane region" description="Helical" evidence="1">
    <location>
        <begin position="36"/>
        <end position="57"/>
    </location>
</feature>
<gene>
    <name evidence="2" type="ORF">PP4_47920</name>
</gene>
<feature type="transmembrane region" description="Helical" evidence="1">
    <location>
        <begin position="63"/>
        <end position="81"/>
    </location>
</feature>
<dbReference type="EMBL" id="AP013070">
    <property type="protein sequence ID" value="BAN56645.1"/>
    <property type="molecule type" value="Genomic_DNA"/>
</dbReference>
<reference evidence="2 3" key="1">
    <citation type="journal article" date="2014" name="Genome Announc.">
        <title>The Complete Genome Sequence of Pseudomonas putida NBRC 14164T Confirms High Intraspecies Variation.</title>
        <authorList>
            <person name="Ohji S."/>
            <person name="Yamazoe A."/>
            <person name="Hosoyama A."/>
            <person name="Tsuchikane K."/>
            <person name="Ezaki T."/>
            <person name="Fujita N."/>
        </authorList>
    </citation>
    <scope>NUCLEOTIDE SEQUENCE [LARGE SCALE GENOMIC DNA]</scope>
    <source>
        <strain evidence="2 3">NBRC 14164</strain>
    </source>
</reference>
<dbReference type="RefSeq" id="WP_016501730.1">
    <property type="nucleotide sequence ID" value="NC_021505.1"/>
</dbReference>
<evidence type="ECO:0000313" key="2">
    <source>
        <dbReference type="EMBL" id="BAN56645.1"/>
    </source>
</evidence>
<organism evidence="2 3">
    <name type="scientific">Pseudomonas putida NBRC 14164</name>
    <dbReference type="NCBI Taxonomy" id="1211579"/>
    <lineage>
        <taxon>Bacteria</taxon>
        <taxon>Pseudomonadati</taxon>
        <taxon>Pseudomonadota</taxon>
        <taxon>Gammaproteobacteria</taxon>
        <taxon>Pseudomonadales</taxon>
        <taxon>Pseudomonadaceae</taxon>
        <taxon>Pseudomonas</taxon>
    </lineage>
</organism>
<dbReference type="Proteomes" id="UP000016702">
    <property type="component" value="Chromosome"/>
</dbReference>
<dbReference type="GeneID" id="45526273"/>
<name>A0ABN5URZ4_PSEPU</name>
<protein>
    <recommendedName>
        <fullName evidence="4">DUF4231 domain-containing protein</fullName>
    </recommendedName>
</protein>
<keyword evidence="1" id="KW-0812">Transmembrane</keyword>
<sequence length="275" mass="30975">METLTLAKVEKLAIKYNLIFGPSTIASGPKTKTYKLAISFILLTVVFMGISIATQVADSNLTLPLSLIAAIFELIALYLLARRYEPQYRQFMLKKYGILGNETNFSRSKLEDYKTVWLKRNIGASEASYLEIVENLSKVLEFSKGFNEHSRALGESILNHIFSIKMFRGFFTLGFIGIAMNATFRILDSNANLKAQATPYFHDLPAYTLAGLVLSIYCAVIFGMIAMAWRASRDFYLERRKGKCSKNTLNFFVQALLKRAILPIYDARLPNKAAA</sequence>
<evidence type="ECO:0008006" key="4">
    <source>
        <dbReference type="Google" id="ProtNLM"/>
    </source>
</evidence>
<feature type="transmembrane region" description="Helical" evidence="1">
    <location>
        <begin position="166"/>
        <end position="187"/>
    </location>
</feature>
<accession>A0ABN5URZ4</accession>